<evidence type="ECO:0000313" key="1">
    <source>
        <dbReference type="EMBL" id="CAK9097276.1"/>
    </source>
</evidence>
<name>A0ABP0R9M5_9DINO</name>
<protein>
    <submittedName>
        <fullName evidence="1">Uncharacterized protein</fullName>
    </submittedName>
</protein>
<reference evidence="1 2" key="1">
    <citation type="submission" date="2024-02" db="EMBL/GenBank/DDBJ databases">
        <authorList>
            <person name="Chen Y."/>
            <person name="Shah S."/>
            <person name="Dougan E. K."/>
            <person name="Thang M."/>
            <person name="Chan C."/>
        </authorList>
    </citation>
    <scope>NUCLEOTIDE SEQUENCE [LARGE SCALE GENOMIC DNA]</scope>
</reference>
<keyword evidence="2" id="KW-1185">Reference proteome</keyword>
<evidence type="ECO:0000313" key="2">
    <source>
        <dbReference type="Proteomes" id="UP001642464"/>
    </source>
</evidence>
<sequence length="90" mass="10430">MTWVQRPSSCWRRTRISQSNCSLCPRFGGPCRTCTKISQVMATTCDWPTRETPTPSRMPMKRSLSSAWRCSCENCPPCPNRSWSWWPTVI</sequence>
<dbReference type="Proteomes" id="UP001642464">
    <property type="component" value="Unassembled WGS sequence"/>
</dbReference>
<organism evidence="1 2">
    <name type="scientific">Durusdinium trenchii</name>
    <dbReference type="NCBI Taxonomy" id="1381693"/>
    <lineage>
        <taxon>Eukaryota</taxon>
        <taxon>Sar</taxon>
        <taxon>Alveolata</taxon>
        <taxon>Dinophyceae</taxon>
        <taxon>Suessiales</taxon>
        <taxon>Symbiodiniaceae</taxon>
        <taxon>Durusdinium</taxon>
    </lineage>
</organism>
<proteinExistence type="predicted"/>
<dbReference type="EMBL" id="CAXAMM010041095">
    <property type="protein sequence ID" value="CAK9097276.1"/>
    <property type="molecule type" value="Genomic_DNA"/>
</dbReference>
<comment type="caution">
    <text evidence="1">The sequence shown here is derived from an EMBL/GenBank/DDBJ whole genome shotgun (WGS) entry which is preliminary data.</text>
</comment>
<accession>A0ABP0R9M5</accession>
<gene>
    <name evidence="1" type="ORF">SCF082_LOCUS45634</name>
</gene>